<reference evidence="2" key="2">
    <citation type="submission" date="2015-02" db="UniProtKB">
        <authorList>
            <consortium name="EnsemblMetazoa"/>
        </authorList>
    </citation>
    <scope>IDENTIFICATION</scope>
</reference>
<dbReference type="HOGENOM" id="CLU_1125763_0_0_1"/>
<dbReference type="EMBL" id="JH431865">
    <property type="status" value="NOT_ANNOTATED_CDS"/>
    <property type="molecule type" value="Genomic_DNA"/>
</dbReference>
<dbReference type="Pfam" id="PF07165">
    <property type="entry name" value="DUF1397"/>
    <property type="match status" value="1"/>
</dbReference>
<evidence type="ECO:0008006" key="4">
    <source>
        <dbReference type="Google" id="ProtNLM"/>
    </source>
</evidence>
<dbReference type="AlphaFoldDB" id="T1J5L2"/>
<sequence>MLKTRSISILFVFVISVSAQSDSPLVKYLQGNGGSCLNEQLEKAVKNYGNCISDFLKKVQNMQKPNRRFDYDIDTKQLCTLDFSKCFSDMGNALKMCLTVETYKEYFDNHLKLAKGAQSYVCSDGGKPLQDFLDHGIQCFGEPKTKQGIQKCAQLFENFTDKYFKREFHLENACRDISKGAKCYVEATDSCEDKTARNFLRNVIVKSFHDTDCRDIIAEDIPGSSGSVSAFSFLVVTAGMLAFLINL</sequence>
<name>T1J5L2_STRMM</name>
<organism evidence="2 3">
    <name type="scientific">Strigamia maritima</name>
    <name type="common">European centipede</name>
    <name type="synonym">Geophilus maritimus</name>
    <dbReference type="NCBI Taxonomy" id="126957"/>
    <lineage>
        <taxon>Eukaryota</taxon>
        <taxon>Metazoa</taxon>
        <taxon>Ecdysozoa</taxon>
        <taxon>Arthropoda</taxon>
        <taxon>Myriapoda</taxon>
        <taxon>Chilopoda</taxon>
        <taxon>Pleurostigmophora</taxon>
        <taxon>Geophilomorpha</taxon>
        <taxon>Linotaeniidae</taxon>
        <taxon>Strigamia</taxon>
    </lineage>
</organism>
<dbReference type="PANTHER" id="PTHR20997">
    <property type="entry name" value="EG:BACR42I17.2 PROTEIN-RELATED"/>
    <property type="match status" value="1"/>
</dbReference>
<accession>T1J5L2</accession>
<feature type="chain" id="PRO_5004590209" description="DUF19 domain-containing protein" evidence="1">
    <location>
        <begin position="20"/>
        <end position="247"/>
    </location>
</feature>
<dbReference type="PANTHER" id="PTHR20997:SF2">
    <property type="entry name" value="EG:BACR42I17.2 PROTEIN-RELATED"/>
    <property type="match status" value="1"/>
</dbReference>
<dbReference type="InterPro" id="IPR009832">
    <property type="entry name" value="DUF1397"/>
</dbReference>
<dbReference type="PhylomeDB" id="T1J5L2"/>
<dbReference type="Proteomes" id="UP000014500">
    <property type="component" value="Unassembled WGS sequence"/>
</dbReference>
<evidence type="ECO:0000256" key="1">
    <source>
        <dbReference type="SAM" id="SignalP"/>
    </source>
</evidence>
<evidence type="ECO:0000313" key="2">
    <source>
        <dbReference type="EnsemblMetazoa" id="SMAR008916-PA"/>
    </source>
</evidence>
<dbReference type="EnsemblMetazoa" id="SMAR008916-RA">
    <property type="protein sequence ID" value="SMAR008916-PA"/>
    <property type="gene ID" value="SMAR008916"/>
</dbReference>
<proteinExistence type="predicted"/>
<evidence type="ECO:0000313" key="3">
    <source>
        <dbReference type="Proteomes" id="UP000014500"/>
    </source>
</evidence>
<feature type="signal peptide" evidence="1">
    <location>
        <begin position="1"/>
        <end position="19"/>
    </location>
</feature>
<protein>
    <recommendedName>
        <fullName evidence="4">DUF19 domain-containing protein</fullName>
    </recommendedName>
</protein>
<reference evidence="3" key="1">
    <citation type="submission" date="2011-05" db="EMBL/GenBank/DDBJ databases">
        <authorList>
            <person name="Richards S.R."/>
            <person name="Qu J."/>
            <person name="Jiang H."/>
            <person name="Jhangiani S.N."/>
            <person name="Agravi P."/>
            <person name="Goodspeed R."/>
            <person name="Gross S."/>
            <person name="Mandapat C."/>
            <person name="Jackson L."/>
            <person name="Mathew T."/>
            <person name="Pu L."/>
            <person name="Thornton R."/>
            <person name="Saada N."/>
            <person name="Wilczek-Boney K.B."/>
            <person name="Lee S."/>
            <person name="Kovar C."/>
            <person name="Wu Y."/>
            <person name="Scherer S.E."/>
            <person name="Worley K.C."/>
            <person name="Muzny D.M."/>
            <person name="Gibbs R."/>
        </authorList>
    </citation>
    <scope>NUCLEOTIDE SEQUENCE</scope>
    <source>
        <strain evidence="3">Brora</strain>
    </source>
</reference>
<keyword evidence="3" id="KW-1185">Reference proteome</keyword>
<keyword evidence="1" id="KW-0732">Signal</keyword>